<evidence type="ECO:0000313" key="4">
    <source>
        <dbReference type="Proteomes" id="UP000598146"/>
    </source>
</evidence>
<dbReference type="PROSITE" id="PS50980">
    <property type="entry name" value="COA_CT_NTER"/>
    <property type="match status" value="1"/>
</dbReference>
<dbReference type="PROSITE" id="PS50989">
    <property type="entry name" value="COA_CT_CTER"/>
    <property type="match status" value="1"/>
</dbReference>
<evidence type="ECO:0000259" key="1">
    <source>
        <dbReference type="PROSITE" id="PS50980"/>
    </source>
</evidence>
<evidence type="ECO:0000313" key="3">
    <source>
        <dbReference type="EMBL" id="MBG0567763.1"/>
    </source>
</evidence>
<dbReference type="RefSeq" id="WP_196419540.1">
    <property type="nucleotide sequence ID" value="NZ_JADQTO010000030.1"/>
</dbReference>
<dbReference type="GO" id="GO:0009317">
    <property type="term" value="C:acetyl-CoA carboxylase complex"/>
    <property type="evidence" value="ECO:0007669"/>
    <property type="project" value="TreeGrafter"/>
</dbReference>
<dbReference type="Pfam" id="PF01039">
    <property type="entry name" value="Carboxyl_trans"/>
    <property type="match status" value="1"/>
</dbReference>
<dbReference type="InterPro" id="IPR011763">
    <property type="entry name" value="COA_CT_C"/>
</dbReference>
<keyword evidence="4" id="KW-1185">Reference proteome</keyword>
<organism evidence="3 4">
    <name type="scientific">Actinoplanes aureus</name>
    <dbReference type="NCBI Taxonomy" id="2792083"/>
    <lineage>
        <taxon>Bacteria</taxon>
        <taxon>Bacillati</taxon>
        <taxon>Actinomycetota</taxon>
        <taxon>Actinomycetes</taxon>
        <taxon>Micromonosporales</taxon>
        <taxon>Micromonosporaceae</taxon>
        <taxon>Actinoplanes</taxon>
    </lineage>
</organism>
<name>A0A931G1D2_9ACTN</name>
<dbReference type="InterPro" id="IPR051047">
    <property type="entry name" value="AccD/PCCB"/>
</dbReference>
<dbReference type="SUPFAM" id="SSF52096">
    <property type="entry name" value="ClpP/crotonase"/>
    <property type="match status" value="2"/>
</dbReference>
<dbReference type="Proteomes" id="UP000598146">
    <property type="component" value="Unassembled WGS sequence"/>
</dbReference>
<dbReference type="AlphaFoldDB" id="A0A931G1D2"/>
<gene>
    <name evidence="3" type="ORF">I4J89_40595</name>
</gene>
<proteinExistence type="predicted"/>
<dbReference type="Gene3D" id="3.90.226.10">
    <property type="entry name" value="2-enoyl-CoA Hydratase, Chain A, domain 1"/>
    <property type="match status" value="2"/>
</dbReference>
<accession>A0A931G1D2</accession>
<dbReference type="GO" id="GO:0004658">
    <property type="term" value="F:propionyl-CoA carboxylase activity"/>
    <property type="evidence" value="ECO:0007669"/>
    <property type="project" value="TreeGrafter"/>
</dbReference>
<comment type="caution">
    <text evidence="3">The sequence shown here is derived from an EMBL/GenBank/DDBJ whole genome shotgun (WGS) entry which is preliminary data.</text>
</comment>
<feature type="domain" description="CoA carboxyltransferase C-terminal" evidence="2">
    <location>
        <begin position="216"/>
        <end position="470"/>
    </location>
</feature>
<dbReference type="EMBL" id="JADQTO010000030">
    <property type="protein sequence ID" value="MBG0567763.1"/>
    <property type="molecule type" value="Genomic_DNA"/>
</dbReference>
<evidence type="ECO:0000259" key="2">
    <source>
        <dbReference type="PROSITE" id="PS50989"/>
    </source>
</evidence>
<dbReference type="InterPro" id="IPR029045">
    <property type="entry name" value="ClpP/crotonase-like_dom_sf"/>
</dbReference>
<feature type="domain" description="CoA carboxyltransferase N-terminal" evidence="1">
    <location>
        <begin position="1"/>
        <end position="224"/>
    </location>
</feature>
<dbReference type="PANTHER" id="PTHR43842:SF2">
    <property type="entry name" value="PROPIONYL-COA CARBOXYLASE BETA CHAIN, MITOCHONDRIAL"/>
    <property type="match status" value="1"/>
</dbReference>
<dbReference type="PANTHER" id="PTHR43842">
    <property type="entry name" value="PROPIONYL-COA CARBOXYLASE BETA CHAIN"/>
    <property type="match status" value="1"/>
</dbReference>
<sequence length="470" mass="48821">MTVTMNLPSSTNAESSDPIHRIAALLDACSLRPLLFSGEGGVMVARGTARGVPVIVFATDPRVMGGAIGAADCDRIVTAIGTALAERLPVVGIWQSGGARLNEGLAALDGVSRVFAAKVRASGRIPQISVLVGPSAGGAAHGPALDDVVIMAKAGRILVTGPDAVRSVTGEDVSMESLGGPDVHERRSGVAHVVAADAGAAFREARDLIRLLGAQGIFEPEAIRRTSDPGAFLPEQAQRAYDVKPLIKAILDDSDWSELQPRWAANVVTGLGRLAGRTIGVVANNPIREGGCLDSLSAEKSAWFVRLCDAMGIPLLVLVDVPGYLPGADQEGEGVVRRAAKLLHAFADCSVPRVTLVTRKAYGDAYVAMNSRGLGASAVFAWPGARVAVMGAAPAVELPRRGRDTARPDHPDASCAELVAEHERTAGGVAHALEIGVVDEVIEPAGTPDRLVRAFAEAPLIRGDHTNIPL</sequence>
<reference evidence="3" key="1">
    <citation type="submission" date="2020-11" db="EMBL/GenBank/DDBJ databases">
        <title>Isolation and identification of active actinomycetes.</title>
        <authorList>
            <person name="Sun X."/>
        </authorList>
    </citation>
    <scope>NUCLEOTIDE SEQUENCE</scope>
    <source>
        <strain evidence="3">NEAU-A11</strain>
    </source>
</reference>
<dbReference type="InterPro" id="IPR011762">
    <property type="entry name" value="COA_CT_N"/>
</dbReference>
<dbReference type="InterPro" id="IPR034733">
    <property type="entry name" value="AcCoA_carboxyl_beta"/>
</dbReference>
<protein>
    <submittedName>
        <fullName evidence="3">Acyl-CoA carboxylase subunit beta</fullName>
    </submittedName>
</protein>